<dbReference type="PATRIC" id="fig|1313304.3.peg.1263"/>
<dbReference type="PANTHER" id="PTHR30535">
    <property type="entry name" value="VITAMIN B12-BINDING PROTEIN"/>
    <property type="match status" value="1"/>
</dbReference>
<proteinExistence type="predicted"/>
<dbReference type="RefSeq" id="WP_022636792.1">
    <property type="nucleotide sequence ID" value="NZ_ASJR01000010.1"/>
</dbReference>
<dbReference type="eggNOG" id="COG0614">
    <property type="taxonomic scope" value="Bacteria"/>
</dbReference>
<dbReference type="PANTHER" id="PTHR30535:SF34">
    <property type="entry name" value="MOLYBDATE-BINDING PROTEIN MOLA"/>
    <property type="match status" value="1"/>
</dbReference>
<keyword evidence="3" id="KW-1185">Reference proteome</keyword>
<dbReference type="Gene3D" id="3.40.50.1980">
    <property type="entry name" value="Nitrogenase molybdenum iron protein domain"/>
    <property type="match status" value="2"/>
</dbReference>
<organism evidence="2 3">
    <name type="scientific">Chitinivibrio alkaliphilus ACht1</name>
    <dbReference type="NCBI Taxonomy" id="1313304"/>
    <lineage>
        <taxon>Bacteria</taxon>
        <taxon>Pseudomonadati</taxon>
        <taxon>Fibrobacterota</taxon>
        <taxon>Chitinivibrionia</taxon>
        <taxon>Chitinivibrionales</taxon>
        <taxon>Chitinivibrionaceae</taxon>
        <taxon>Chitinivibrio</taxon>
    </lineage>
</organism>
<dbReference type="OrthoDB" id="9775594at2"/>
<gene>
    <name evidence="2" type="ORF">CALK_1324</name>
</gene>
<dbReference type="Proteomes" id="UP000017148">
    <property type="component" value="Unassembled WGS sequence"/>
</dbReference>
<evidence type="ECO:0000313" key="3">
    <source>
        <dbReference type="Proteomes" id="UP000017148"/>
    </source>
</evidence>
<evidence type="ECO:0000313" key="2">
    <source>
        <dbReference type="EMBL" id="ERP31669.1"/>
    </source>
</evidence>
<dbReference type="InterPro" id="IPR050902">
    <property type="entry name" value="ABC_Transporter_SBP"/>
</dbReference>
<dbReference type="InterPro" id="IPR002491">
    <property type="entry name" value="ABC_transptr_periplasmic_BD"/>
</dbReference>
<dbReference type="EMBL" id="ASJR01000010">
    <property type="protein sequence ID" value="ERP31669.1"/>
    <property type="molecule type" value="Genomic_DNA"/>
</dbReference>
<dbReference type="PROSITE" id="PS50983">
    <property type="entry name" value="FE_B12_PBP"/>
    <property type="match status" value="1"/>
</dbReference>
<dbReference type="Pfam" id="PF01497">
    <property type="entry name" value="Peripla_BP_2"/>
    <property type="match status" value="1"/>
</dbReference>
<dbReference type="SUPFAM" id="SSF53807">
    <property type="entry name" value="Helical backbone' metal receptor"/>
    <property type="match status" value="1"/>
</dbReference>
<protein>
    <submittedName>
        <fullName evidence="2">ABC transporter, metall binding protein</fullName>
    </submittedName>
</protein>
<sequence length="367" mass="41001">MRQLLLLILLFIYACTPSNDTEDTSRRMVTDALGREVTIPAEVNHIICSGAGALRYATYLELQDMVVAVDNAEKSANPALETRPYSIATPHYRDLPLFGEFRGADNPELILSLDPAPDVIFKTYSDMGHSVQRLQEQTGIPVVALEYGDLMSDRESMYQAFRIMGEVAHSTERAGEVIDFFEQHRTALSNMDLSREITPFLAGLSSRGTHGFVSTSPVYTPFLLLGVDNMAQKGPGIMENTRHTLLSKETIAHEDPEIIFLDIASTRNPEGEGNALYEMQTDPLFRNLTAVQENQVYTVIPHNSYTTNHGSVLANAYYIAHVLGTDVEYDPAEKADEIYSFLVGKPVFEELNEGFDNRAFRRLHVSQ</sequence>
<accession>U7D571</accession>
<dbReference type="STRING" id="1313304.CALK_1324"/>
<comment type="caution">
    <text evidence="2">The sequence shown here is derived from an EMBL/GenBank/DDBJ whole genome shotgun (WGS) entry which is preliminary data.</text>
</comment>
<name>U7D571_9BACT</name>
<feature type="domain" description="Fe/B12 periplasmic-binding" evidence="1">
    <location>
        <begin position="45"/>
        <end position="327"/>
    </location>
</feature>
<evidence type="ECO:0000259" key="1">
    <source>
        <dbReference type="PROSITE" id="PS50983"/>
    </source>
</evidence>
<dbReference type="PROSITE" id="PS51257">
    <property type="entry name" value="PROKAR_LIPOPROTEIN"/>
    <property type="match status" value="1"/>
</dbReference>
<dbReference type="AlphaFoldDB" id="U7D571"/>
<reference evidence="2 3" key="1">
    <citation type="journal article" date="2013" name="Environ. Microbiol.">
        <title>Genome analysis of Chitinivibrio alkaliphilus gen. nov., sp. nov., a novel extremely haloalkaliphilic anaerobic chitinolytic bacterium from the candidate phylum Termite Group 3.</title>
        <authorList>
            <person name="Sorokin D.Y."/>
            <person name="Gumerov V.M."/>
            <person name="Rakitin A.L."/>
            <person name="Beletsky A.V."/>
            <person name="Damste J.S."/>
            <person name="Muyzer G."/>
            <person name="Mardanov A.V."/>
            <person name="Ravin N.V."/>
        </authorList>
    </citation>
    <scope>NUCLEOTIDE SEQUENCE [LARGE SCALE GENOMIC DNA]</scope>
    <source>
        <strain evidence="2 3">ACht1</strain>
    </source>
</reference>